<keyword evidence="2" id="KW-0328">Glycosyltransferase</keyword>
<protein>
    <submittedName>
        <fullName evidence="5">Glycosyltransferase</fullName>
    </submittedName>
</protein>
<dbReference type="Pfam" id="PF00535">
    <property type="entry name" value="Glycos_transf_2"/>
    <property type="match status" value="1"/>
</dbReference>
<dbReference type="GO" id="GO:0016757">
    <property type="term" value="F:glycosyltransferase activity"/>
    <property type="evidence" value="ECO:0007669"/>
    <property type="project" value="UniProtKB-KW"/>
</dbReference>
<reference evidence="5 6" key="1">
    <citation type="submission" date="2019-12" db="EMBL/GenBank/DDBJ databases">
        <title>Mucilaginibacter sp. HMF7410 genome sequencing and assembly.</title>
        <authorList>
            <person name="Kang H."/>
            <person name="Cha I."/>
            <person name="Kim H."/>
            <person name="Joh K."/>
        </authorList>
    </citation>
    <scope>NUCLEOTIDE SEQUENCE [LARGE SCALE GENOMIC DNA]</scope>
    <source>
        <strain evidence="5 6">HMF7410</strain>
    </source>
</reference>
<dbReference type="SUPFAM" id="SSF53448">
    <property type="entry name" value="Nucleotide-diphospho-sugar transferases"/>
    <property type="match status" value="1"/>
</dbReference>
<comment type="caution">
    <text evidence="5">The sequence shown here is derived from an EMBL/GenBank/DDBJ whole genome shotgun (WGS) entry which is preliminary data.</text>
</comment>
<gene>
    <name evidence="5" type="ORF">GO621_13195</name>
</gene>
<dbReference type="EMBL" id="WPIK01000011">
    <property type="protein sequence ID" value="MVN22489.1"/>
    <property type="molecule type" value="Genomic_DNA"/>
</dbReference>
<dbReference type="PANTHER" id="PTHR43630">
    <property type="entry name" value="POLY-BETA-1,6-N-ACETYL-D-GLUCOSAMINE SYNTHASE"/>
    <property type="match status" value="1"/>
</dbReference>
<accession>A0A7K1SYV1</accession>
<keyword evidence="3 5" id="KW-0808">Transferase</keyword>
<proteinExistence type="inferred from homology"/>
<sequence>MQTEYTGNTKNVFNYNRIFDHAALPASSLKVSVIVPARNESKNLRKTLDALRLQTDTSGTLLNQNIYEVLLLVNNCSDQTFTIAQNYQKKYPEFSLHIAEVTLPAKKANIGFVRRLLMDTAHHRLTTYGNCTGIIASTDGDTQVDACWVYHIMQEIAKGCDAVGGRILTQSNRKKARLYHLRDVAYRSLLARAEALIDPEEHDPWPRHYQYFGASMAVTCAVYEQVGRLPEVPFLEDNAFHQALQRMDVRIRKTPAVKAYTSTRMSGRVKVGFSEQLRRWSGYIRYGYTQEVEPPKAWLIKFKSKRVLRQCREEYLKHGFYNREAFENVAKDLLVNPQWLHNELIANQYFGLLWEKVRKKIGKGKWGKKWELVHITEAIQELRAFVNVNGVTSSQTNRA</sequence>
<evidence type="ECO:0000313" key="6">
    <source>
        <dbReference type="Proteomes" id="UP000462014"/>
    </source>
</evidence>
<keyword evidence="6" id="KW-1185">Reference proteome</keyword>
<evidence type="ECO:0000256" key="1">
    <source>
        <dbReference type="ARBA" id="ARBA00006739"/>
    </source>
</evidence>
<dbReference type="Gene3D" id="3.90.550.10">
    <property type="entry name" value="Spore Coat Polysaccharide Biosynthesis Protein SpsA, Chain A"/>
    <property type="match status" value="1"/>
</dbReference>
<dbReference type="InterPro" id="IPR029044">
    <property type="entry name" value="Nucleotide-diphossugar_trans"/>
</dbReference>
<dbReference type="RefSeq" id="WP_157567784.1">
    <property type="nucleotide sequence ID" value="NZ_WPIK01000011.1"/>
</dbReference>
<organism evidence="5 6">
    <name type="scientific">Mucilaginibacter arboris</name>
    <dbReference type="NCBI Taxonomy" id="2682090"/>
    <lineage>
        <taxon>Bacteria</taxon>
        <taxon>Pseudomonadati</taxon>
        <taxon>Bacteroidota</taxon>
        <taxon>Sphingobacteriia</taxon>
        <taxon>Sphingobacteriales</taxon>
        <taxon>Sphingobacteriaceae</taxon>
        <taxon>Mucilaginibacter</taxon>
    </lineage>
</organism>
<evidence type="ECO:0000259" key="4">
    <source>
        <dbReference type="Pfam" id="PF00535"/>
    </source>
</evidence>
<dbReference type="InterPro" id="IPR001173">
    <property type="entry name" value="Glyco_trans_2-like"/>
</dbReference>
<feature type="domain" description="Glycosyltransferase 2-like" evidence="4">
    <location>
        <begin position="32"/>
        <end position="179"/>
    </location>
</feature>
<name>A0A7K1SYV1_9SPHI</name>
<dbReference type="AlphaFoldDB" id="A0A7K1SYV1"/>
<evidence type="ECO:0000256" key="2">
    <source>
        <dbReference type="ARBA" id="ARBA00022676"/>
    </source>
</evidence>
<dbReference type="Proteomes" id="UP000462014">
    <property type="component" value="Unassembled WGS sequence"/>
</dbReference>
<dbReference type="PANTHER" id="PTHR43630:SF1">
    <property type="entry name" value="POLY-BETA-1,6-N-ACETYL-D-GLUCOSAMINE SYNTHASE"/>
    <property type="match status" value="1"/>
</dbReference>
<comment type="similarity">
    <text evidence="1">Belongs to the glycosyltransferase 2 family.</text>
</comment>
<evidence type="ECO:0000313" key="5">
    <source>
        <dbReference type="EMBL" id="MVN22489.1"/>
    </source>
</evidence>
<evidence type="ECO:0000256" key="3">
    <source>
        <dbReference type="ARBA" id="ARBA00022679"/>
    </source>
</evidence>